<dbReference type="SUPFAM" id="SSF81442">
    <property type="entry name" value="Cytochrome c oxidase subunit I-like"/>
    <property type="match status" value="1"/>
</dbReference>
<keyword evidence="1" id="KW-0812">Transmembrane</keyword>
<keyword evidence="1" id="KW-0472">Membrane</keyword>
<dbReference type="Gene3D" id="1.20.210.10">
    <property type="entry name" value="Cytochrome c oxidase-like, subunit I domain"/>
    <property type="match status" value="1"/>
</dbReference>
<feature type="transmembrane region" description="Helical" evidence="1">
    <location>
        <begin position="93"/>
        <end position="112"/>
    </location>
</feature>
<dbReference type="OrthoDB" id="11275at2"/>
<dbReference type="InterPro" id="IPR036927">
    <property type="entry name" value="Cyt_c_oxase-like_su1_sf"/>
</dbReference>
<feature type="transmembrane region" description="Helical" evidence="1">
    <location>
        <begin position="61"/>
        <end position="81"/>
    </location>
</feature>
<dbReference type="RefSeq" id="WP_141196664.1">
    <property type="nucleotide sequence ID" value="NZ_CP041186.1"/>
</dbReference>
<feature type="transmembrane region" description="Helical" evidence="1">
    <location>
        <begin position="390"/>
        <end position="408"/>
    </location>
</feature>
<dbReference type="Proteomes" id="UP000315995">
    <property type="component" value="Chromosome"/>
</dbReference>
<dbReference type="GO" id="GO:0009060">
    <property type="term" value="P:aerobic respiration"/>
    <property type="evidence" value="ECO:0007669"/>
    <property type="project" value="InterPro"/>
</dbReference>
<sequence>MKSLVTKTHSSTQGLKVVRRWLMLSVGALITAGLFSLGLIIGRMPPFSSWVTDPQFFKRCLVVHVDLALIVWFYSFIVGLFHLLPMPGRARRVAGHSVGVSAVGVVLMVLSAGIEHAEPILANYVPVVDHPLFLLGLVLFAVGVLAAILSGGLWSREDAHAPVVELPEAVVPGLRAAGVVIVAAAATFFAGWLATPTSLEAGAYYELMFWGGGHVLQVACEVAMVVVWIVLVGSLLGRSPVQRKTAAVLFGLLIAPHLFAPLLTLEGTQSALYHVGSTRLMQFGIFPVVLVFLGILIHRLYTAVRSGELSKGIWRDPRFVGFATSAALTLCGFVLGAMIRGSNTMIPAHYHAAIGAVTVAFMTVALMLLEPLGFPLPSARWKKAARFQPALFGIGQVVFAVGFAVAGAHGMARKAYGSEQQIRGLADWLGLATMGIGGLIAIAGGLLFLALISAAVAPKVSAAFTRLKPNTTLAD</sequence>
<feature type="transmembrane region" description="Helical" evidence="1">
    <location>
        <begin position="248"/>
        <end position="265"/>
    </location>
</feature>
<dbReference type="InterPro" id="IPR000883">
    <property type="entry name" value="Cyt_C_Oxase_1"/>
</dbReference>
<feature type="transmembrane region" description="Helical" evidence="1">
    <location>
        <begin position="319"/>
        <end position="338"/>
    </location>
</feature>
<evidence type="ECO:0008006" key="4">
    <source>
        <dbReference type="Google" id="ProtNLM"/>
    </source>
</evidence>
<feature type="transmembrane region" description="Helical" evidence="1">
    <location>
        <begin position="132"/>
        <end position="154"/>
    </location>
</feature>
<accession>A0A4Y6PPD0</accession>
<keyword evidence="3" id="KW-1185">Reference proteome</keyword>
<keyword evidence="1" id="KW-1133">Transmembrane helix</keyword>
<dbReference type="Pfam" id="PF00115">
    <property type="entry name" value="COX1"/>
    <property type="match status" value="1"/>
</dbReference>
<dbReference type="GO" id="GO:0020037">
    <property type="term" value="F:heme binding"/>
    <property type="evidence" value="ECO:0007669"/>
    <property type="project" value="InterPro"/>
</dbReference>
<evidence type="ECO:0000313" key="2">
    <source>
        <dbReference type="EMBL" id="QDG50168.1"/>
    </source>
</evidence>
<dbReference type="GO" id="GO:0016020">
    <property type="term" value="C:membrane"/>
    <property type="evidence" value="ECO:0007669"/>
    <property type="project" value="InterPro"/>
</dbReference>
<accession>A0A5B8Y6J9</accession>
<evidence type="ECO:0000256" key="1">
    <source>
        <dbReference type="SAM" id="Phobius"/>
    </source>
</evidence>
<feature type="transmembrane region" description="Helical" evidence="1">
    <location>
        <begin position="214"/>
        <end position="236"/>
    </location>
</feature>
<reference evidence="2 3" key="1">
    <citation type="submission" date="2019-06" db="EMBL/GenBank/DDBJ databases">
        <title>Persicimonas caeni gen. nov., sp. nov., a predatory bacterium isolated from solar saltern.</title>
        <authorList>
            <person name="Wang S."/>
        </authorList>
    </citation>
    <scope>NUCLEOTIDE SEQUENCE [LARGE SCALE GENOMIC DNA]</scope>
    <source>
        <strain evidence="2 3">YN101</strain>
    </source>
</reference>
<feature type="transmembrane region" description="Helical" evidence="1">
    <location>
        <begin position="21"/>
        <end position="41"/>
    </location>
</feature>
<dbReference type="AlphaFoldDB" id="A0A4Y6PPD0"/>
<organism evidence="2 3">
    <name type="scientific">Persicimonas caeni</name>
    <dbReference type="NCBI Taxonomy" id="2292766"/>
    <lineage>
        <taxon>Bacteria</taxon>
        <taxon>Deltaproteobacteria</taxon>
        <taxon>Bradymonadales</taxon>
        <taxon>Bradymonadaceae</taxon>
        <taxon>Persicimonas</taxon>
    </lineage>
</organism>
<feature type="transmembrane region" description="Helical" evidence="1">
    <location>
        <begin position="280"/>
        <end position="298"/>
    </location>
</feature>
<name>A0A4Y6PPD0_PERCE</name>
<gene>
    <name evidence="2" type="ORF">FIV42_05315</name>
</gene>
<protein>
    <recommendedName>
        <fullName evidence="4">Cbb3-type cytochrome c oxidase subunit I</fullName>
    </recommendedName>
</protein>
<proteinExistence type="predicted"/>
<feature type="transmembrane region" description="Helical" evidence="1">
    <location>
        <begin position="350"/>
        <end position="369"/>
    </location>
</feature>
<dbReference type="GO" id="GO:0004129">
    <property type="term" value="F:cytochrome-c oxidase activity"/>
    <property type="evidence" value="ECO:0007669"/>
    <property type="project" value="InterPro"/>
</dbReference>
<evidence type="ECO:0000313" key="3">
    <source>
        <dbReference type="Proteomes" id="UP000315995"/>
    </source>
</evidence>
<feature type="transmembrane region" description="Helical" evidence="1">
    <location>
        <begin position="174"/>
        <end position="194"/>
    </location>
</feature>
<dbReference type="EMBL" id="CP041186">
    <property type="protein sequence ID" value="QDG50168.1"/>
    <property type="molecule type" value="Genomic_DNA"/>
</dbReference>
<feature type="transmembrane region" description="Helical" evidence="1">
    <location>
        <begin position="428"/>
        <end position="457"/>
    </location>
</feature>